<dbReference type="EMBL" id="JAPQKO010000002">
    <property type="protein sequence ID" value="KAJ5178776.1"/>
    <property type="molecule type" value="Genomic_DNA"/>
</dbReference>
<sequence length="327" mass="36258">MDFNTSTARPWRMISPLFSILLFLLFIGSAAGKAQCPYINCAKSKICATDRKAVSPAPTLPVLSYNSAEISTTFTVTASLPTAGFDSDDFFASNSKDKRALLVPVLDRNAYVRRLYGNMRDDQRVPLDEKKWKSTARFWYWNTLPGQTAAGIKGLCGCTSVIVLSDVGAYVSHIWDDSFDDDCGPEEAINNIMYTLRNGNPVDNSPGLRGLTRPGGPLSALYHPAIFVVCSQQEDNSGLMYPNEIPILQEQLSQVVPSSRIPEIVPYTEDLDTVEQDNVNGQAAVEYDSRQSVVIFKGSPVPVSMWRLWVQNREIQSHQFVHPDHAS</sequence>
<proteinExistence type="predicted"/>
<feature type="chain" id="PRO_5040863570" evidence="1">
    <location>
        <begin position="33"/>
        <end position="327"/>
    </location>
</feature>
<comment type="caution">
    <text evidence="2">The sequence shown here is derived from an EMBL/GenBank/DDBJ whole genome shotgun (WGS) entry which is preliminary data.</text>
</comment>
<evidence type="ECO:0000313" key="3">
    <source>
        <dbReference type="Proteomes" id="UP001146351"/>
    </source>
</evidence>
<reference evidence="2" key="1">
    <citation type="submission" date="2022-11" db="EMBL/GenBank/DDBJ databases">
        <authorList>
            <person name="Petersen C."/>
        </authorList>
    </citation>
    <scope>NUCLEOTIDE SEQUENCE</scope>
    <source>
        <strain evidence="2">IBT 21917</strain>
    </source>
</reference>
<keyword evidence="1" id="KW-0732">Signal</keyword>
<accession>A0A9W9IKJ8</accession>
<evidence type="ECO:0000313" key="2">
    <source>
        <dbReference type="EMBL" id="KAJ5178776.1"/>
    </source>
</evidence>
<organism evidence="2 3">
    <name type="scientific">Penicillium capsulatum</name>
    <dbReference type="NCBI Taxonomy" id="69766"/>
    <lineage>
        <taxon>Eukaryota</taxon>
        <taxon>Fungi</taxon>
        <taxon>Dikarya</taxon>
        <taxon>Ascomycota</taxon>
        <taxon>Pezizomycotina</taxon>
        <taxon>Eurotiomycetes</taxon>
        <taxon>Eurotiomycetidae</taxon>
        <taxon>Eurotiales</taxon>
        <taxon>Aspergillaceae</taxon>
        <taxon>Penicillium</taxon>
    </lineage>
</organism>
<keyword evidence="3" id="KW-1185">Reference proteome</keyword>
<name>A0A9W9IKJ8_9EURO</name>
<dbReference type="AlphaFoldDB" id="A0A9W9IKJ8"/>
<reference evidence="2" key="2">
    <citation type="journal article" date="2023" name="IMA Fungus">
        <title>Comparative genomic study of the Penicillium genus elucidates a diverse pangenome and 15 lateral gene transfer events.</title>
        <authorList>
            <person name="Petersen C."/>
            <person name="Sorensen T."/>
            <person name="Nielsen M.R."/>
            <person name="Sondergaard T.E."/>
            <person name="Sorensen J.L."/>
            <person name="Fitzpatrick D.A."/>
            <person name="Frisvad J.C."/>
            <person name="Nielsen K.L."/>
        </authorList>
    </citation>
    <scope>NUCLEOTIDE SEQUENCE</scope>
    <source>
        <strain evidence="2">IBT 21917</strain>
    </source>
</reference>
<gene>
    <name evidence="2" type="ORF">N7492_001986</name>
</gene>
<protein>
    <submittedName>
        <fullName evidence="2">Uncharacterized protein</fullName>
    </submittedName>
</protein>
<evidence type="ECO:0000256" key="1">
    <source>
        <dbReference type="SAM" id="SignalP"/>
    </source>
</evidence>
<feature type="signal peptide" evidence="1">
    <location>
        <begin position="1"/>
        <end position="32"/>
    </location>
</feature>
<dbReference type="OrthoDB" id="3886018at2759"/>
<dbReference type="Proteomes" id="UP001146351">
    <property type="component" value="Unassembled WGS sequence"/>
</dbReference>